<organism evidence="1">
    <name type="scientific">Anopheles darlingi</name>
    <name type="common">Mosquito</name>
    <dbReference type="NCBI Taxonomy" id="43151"/>
    <lineage>
        <taxon>Eukaryota</taxon>
        <taxon>Metazoa</taxon>
        <taxon>Ecdysozoa</taxon>
        <taxon>Arthropoda</taxon>
        <taxon>Hexapoda</taxon>
        <taxon>Insecta</taxon>
        <taxon>Pterygota</taxon>
        <taxon>Neoptera</taxon>
        <taxon>Endopterygota</taxon>
        <taxon>Diptera</taxon>
        <taxon>Nematocera</taxon>
        <taxon>Culicoidea</taxon>
        <taxon>Culicidae</taxon>
        <taxon>Anophelinae</taxon>
        <taxon>Anopheles</taxon>
    </lineage>
</organism>
<name>A0A2M4D9P2_ANODA</name>
<protein>
    <submittedName>
        <fullName evidence="1">Putative secreted protein</fullName>
    </submittedName>
</protein>
<dbReference type="EMBL" id="GGFL01010124">
    <property type="protein sequence ID" value="MBW74302.1"/>
    <property type="molecule type" value="Transcribed_RNA"/>
</dbReference>
<evidence type="ECO:0000313" key="1">
    <source>
        <dbReference type="EMBL" id="MBW74302.1"/>
    </source>
</evidence>
<reference evidence="1" key="1">
    <citation type="submission" date="2018-01" db="EMBL/GenBank/DDBJ databases">
        <title>An insight into the sialome of Amazonian anophelines.</title>
        <authorList>
            <person name="Ribeiro J.M."/>
            <person name="Scarpassa V."/>
            <person name="Calvo E."/>
        </authorList>
    </citation>
    <scope>NUCLEOTIDE SEQUENCE</scope>
</reference>
<accession>A0A2M4D9P2</accession>
<proteinExistence type="predicted"/>
<sequence length="100" mass="11662">MDRALARTVSILFVTLHVRVLGRHHHDRGRFGAATAANHRTGDRLPLRIDTALDRVDEIGPQRLHLVETDPWHHILTDHHRGDERFAVLHRRHAEQTARW</sequence>
<dbReference type="AlphaFoldDB" id="A0A2M4D9P2"/>